<proteinExistence type="predicted"/>
<name>A0AAN7YY04_9PEZI</name>
<accession>A0AAN7YY04</accession>
<comment type="catalytic activity">
    <reaction evidence="2">
        <text>L-threonyl-[protein] + ATP = O-phospho-L-threonyl-[protein] + ADP + H(+)</text>
        <dbReference type="Rhea" id="RHEA:46608"/>
        <dbReference type="Rhea" id="RHEA-COMP:11060"/>
        <dbReference type="Rhea" id="RHEA-COMP:11605"/>
        <dbReference type="ChEBI" id="CHEBI:15378"/>
        <dbReference type="ChEBI" id="CHEBI:30013"/>
        <dbReference type="ChEBI" id="CHEBI:30616"/>
        <dbReference type="ChEBI" id="CHEBI:61977"/>
        <dbReference type="ChEBI" id="CHEBI:456216"/>
        <dbReference type="EC" id="2.7.11.1"/>
    </reaction>
</comment>
<evidence type="ECO:0000256" key="1">
    <source>
        <dbReference type="ARBA" id="ARBA00012513"/>
    </source>
</evidence>
<reference evidence="5 6" key="1">
    <citation type="submission" date="2023-10" db="EMBL/GenBank/DDBJ databases">
        <title>Draft genome sequence of Xylaria bambusicola isolate GMP-LS, the root and basal stem rot pathogen of sugarcane in Indonesia.</title>
        <authorList>
            <person name="Selvaraj P."/>
            <person name="Muralishankar V."/>
            <person name="Muruganantham S."/>
            <person name="Sp S."/>
            <person name="Haryani S."/>
            <person name="Lau K.J.X."/>
            <person name="Naqvi N.I."/>
        </authorList>
    </citation>
    <scope>NUCLEOTIDE SEQUENCE [LARGE SCALE GENOMIC DNA]</scope>
    <source>
        <strain evidence="5">GMP-LS</strain>
    </source>
</reference>
<dbReference type="SUPFAM" id="SSF56112">
    <property type="entry name" value="Protein kinase-like (PK-like)"/>
    <property type="match status" value="1"/>
</dbReference>
<evidence type="ECO:0000256" key="2">
    <source>
        <dbReference type="ARBA" id="ARBA00047899"/>
    </source>
</evidence>
<evidence type="ECO:0000259" key="4">
    <source>
        <dbReference type="Pfam" id="PF17667"/>
    </source>
</evidence>
<feature type="domain" description="Fungal-type protein kinase" evidence="4">
    <location>
        <begin position="4"/>
        <end position="177"/>
    </location>
</feature>
<evidence type="ECO:0000313" key="6">
    <source>
        <dbReference type="Proteomes" id="UP001305414"/>
    </source>
</evidence>
<sequence>MESTADLRRGLRWGTYRKFLKTDCCEKPRSVDEQQHGGDTGGLIRYTEDVGASFMNRILTCVVTSPLGRPLHTFQSPSELLRVFHDAIKCHRSLYHDAGILHQDVSAGNIIILDGEDEEKPKGILIDLDSAIELANREEAESNIVGTRLFLAIGVINTDNHTYRHDLESFLYLFLWTIITNRSECLPKTSRLRRWRNGDWDELAMCKSLDMKQDDFERILEEFPLDFSPLKPLARDLRQILFPLRDGVLWTGTDDSPEGTARLYDEITQAFEEIIASLRGCQ</sequence>
<comment type="catalytic activity">
    <reaction evidence="3">
        <text>L-seryl-[protein] + ATP = O-phospho-L-seryl-[protein] + ADP + H(+)</text>
        <dbReference type="Rhea" id="RHEA:17989"/>
        <dbReference type="Rhea" id="RHEA-COMP:9863"/>
        <dbReference type="Rhea" id="RHEA-COMP:11604"/>
        <dbReference type="ChEBI" id="CHEBI:15378"/>
        <dbReference type="ChEBI" id="CHEBI:29999"/>
        <dbReference type="ChEBI" id="CHEBI:30616"/>
        <dbReference type="ChEBI" id="CHEBI:83421"/>
        <dbReference type="ChEBI" id="CHEBI:456216"/>
        <dbReference type="EC" id="2.7.11.1"/>
    </reaction>
</comment>
<dbReference type="PANTHER" id="PTHR38248">
    <property type="entry name" value="FUNK1 6"/>
    <property type="match status" value="1"/>
</dbReference>
<protein>
    <recommendedName>
        <fullName evidence="1">non-specific serine/threonine protein kinase</fullName>
        <ecNumber evidence="1">2.7.11.1</ecNumber>
    </recommendedName>
</protein>
<gene>
    <name evidence="5" type="ORF">RRF57_005675</name>
</gene>
<dbReference type="Pfam" id="PF17667">
    <property type="entry name" value="Pkinase_fungal"/>
    <property type="match status" value="1"/>
</dbReference>
<dbReference type="Proteomes" id="UP001305414">
    <property type="component" value="Unassembled WGS sequence"/>
</dbReference>
<dbReference type="PANTHER" id="PTHR38248:SF2">
    <property type="entry name" value="FUNK1 11"/>
    <property type="match status" value="1"/>
</dbReference>
<organism evidence="5 6">
    <name type="scientific">Xylaria bambusicola</name>
    <dbReference type="NCBI Taxonomy" id="326684"/>
    <lineage>
        <taxon>Eukaryota</taxon>
        <taxon>Fungi</taxon>
        <taxon>Dikarya</taxon>
        <taxon>Ascomycota</taxon>
        <taxon>Pezizomycotina</taxon>
        <taxon>Sordariomycetes</taxon>
        <taxon>Xylariomycetidae</taxon>
        <taxon>Xylariales</taxon>
        <taxon>Xylariaceae</taxon>
        <taxon>Xylaria</taxon>
    </lineage>
</organism>
<keyword evidence="6" id="KW-1185">Reference proteome</keyword>
<dbReference type="EC" id="2.7.11.1" evidence="1"/>
<dbReference type="EMBL" id="JAWHQM010000013">
    <property type="protein sequence ID" value="KAK5629960.1"/>
    <property type="molecule type" value="Genomic_DNA"/>
</dbReference>
<dbReference type="InterPro" id="IPR011009">
    <property type="entry name" value="Kinase-like_dom_sf"/>
</dbReference>
<dbReference type="Gene3D" id="1.10.510.10">
    <property type="entry name" value="Transferase(Phosphotransferase) domain 1"/>
    <property type="match status" value="1"/>
</dbReference>
<evidence type="ECO:0000313" key="5">
    <source>
        <dbReference type="EMBL" id="KAK5629960.1"/>
    </source>
</evidence>
<dbReference type="AlphaFoldDB" id="A0AAN7YY04"/>
<comment type="caution">
    <text evidence="5">The sequence shown here is derived from an EMBL/GenBank/DDBJ whole genome shotgun (WGS) entry which is preliminary data.</text>
</comment>
<dbReference type="GO" id="GO:0004674">
    <property type="term" value="F:protein serine/threonine kinase activity"/>
    <property type="evidence" value="ECO:0007669"/>
    <property type="project" value="UniProtKB-EC"/>
</dbReference>
<dbReference type="InterPro" id="IPR008266">
    <property type="entry name" value="Tyr_kinase_AS"/>
</dbReference>
<evidence type="ECO:0000256" key="3">
    <source>
        <dbReference type="ARBA" id="ARBA00048679"/>
    </source>
</evidence>
<dbReference type="PROSITE" id="PS00109">
    <property type="entry name" value="PROTEIN_KINASE_TYR"/>
    <property type="match status" value="1"/>
</dbReference>
<dbReference type="InterPro" id="IPR040976">
    <property type="entry name" value="Pkinase_fungal"/>
</dbReference>